<dbReference type="EMBL" id="BLVP01000022">
    <property type="protein sequence ID" value="GFM38040.1"/>
    <property type="molecule type" value="Genomic_DNA"/>
</dbReference>
<gene>
    <name evidence="2" type="ORF">DSM19430T_27240</name>
</gene>
<dbReference type="Pfam" id="PF09000">
    <property type="entry name" value="Cytotoxic"/>
    <property type="match status" value="1"/>
</dbReference>
<comment type="caution">
    <text evidence="2">The sequence shown here is derived from an EMBL/GenBank/DDBJ whole genome shotgun (WGS) entry which is preliminary data.</text>
</comment>
<keyword evidence="3" id="KW-1185">Reference proteome</keyword>
<proteinExistence type="predicted"/>
<dbReference type="RefSeq" id="WP_174410668.1">
    <property type="nucleotide sequence ID" value="NZ_BLVP01000022.1"/>
</dbReference>
<protein>
    <recommendedName>
        <fullName evidence="1">Colicin E3-like ribonuclease domain-containing protein</fullName>
    </recommendedName>
</protein>
<evidence type="ECO:0000313" key="2">
    <source>
        <dbReference type="EMBL" id="GFM38040.1"/>
    </source>
</evidence>
<dbReference type="Gene3D" id="3.10.380.10">
    <property type="entry name" value="Colicin E3-like ribonuclease domain"/>
    <property type="match status" value="1"/>
</dbReference>
<reference evidence="2 3" key="1">
    <citation type="submission" date="2020-05" db="EMBL/GenBank/DDBJ databases">
        <title>Draft genome sequence of Desulfovibrio psychrotolerans JS1T.</title>
        <authorList>
            <person name="Ueno A."/>
            <person name="Tamazawa S."/>
            <person name="Tamamura S."/>
            <person name="Murakami T."/>
            <person name="Kiyama T."/>
            <person name="Inomata H."/>
            <person name="Amano Y."/>
            <person name="Miyakawa K."/>
            <person name="Tamaki H."/>
            <person name="Naganuma T."/>
            <person name="Kaneko K."/>
        </authorList>
    </citation>
    <scope>NUCLEOTIDE SEQUENCE [LARGE SCALE GENOMIC DNA]</scope>
    <source>
        <strain evidence="2 3">JS1</strain>
    </source>
</reference>
<dbReference type="InterPro" id="IPR009105">
    <property type="entry name" value="Colicin_E3_ribonuclease"/>
</dbReference>
<sequence>MSRQWDYTHGDIEVYNSRGAHLGSMDPVSGKMYKRDVVGREIKK</sequence>
<dbReference type="GO" id="GO:0043022">
    <property type="term" value="F:ribosome binding"/>
    <property type="evidence" value="ECO:0007669"/>
    <property type="project" value="InterPro"/>
</dbReference>
<accession>A0A7J0BWF0</accession>
<dbReference type="SUPFAM" id="SSF63840">
    <property type="entry name" value="Ribonuclease domain of colicin E3"/>
    <property type="match status" value="1"/>
</dbReference>
<evidence type="ECO:0000313" key="3">
    <source>
        <dbReference type="Proteomes" id="UP000503820"/>
    </source>
</evidence>
<dbReference type="GO" id="GO:0003723">
    <property type="term" value="F:RNA binding"/>
    <property type="evidence" value="ECO:0007669"/>
    <property type="project" value="InterPro"/>
</dbReference>
<dbReference type="AlphaFoldDB" id="A0A7J0BWF0"/>
<dbReference type="GO" id="GO:0016788">
    <property type="term" value="F:hydrolase activity, acting on ester bonds"/>
    <property type="evidence" value="ECO:0007669"/>
    <property type="project" value="InterPro"/>
</dbReference>
<organism evidence="2 3">
    <name type="scientific">Desulfovibrio psychrotolerans</name>
    <dbReference type="NCBI Taxonomy" id="415242"/>
    <lineage>
        <taxon>Bacteria</taxon>
        <taxon>Pseudomonadati</taxon>
        <taxon>Thermodesulfobacteriota</taxon>
        <taxon>Desulfovibrionia</taxon>
        <taxon>Desulfovibrionales</taxon>
        <taxon>Desulfovibrionaceae</taxon>
        <taxon>Desulfovibrio</taxon>
    </lineage>
</organism>
<dbReference type="Proteomes" id="UP000503820">
    <property type="component" value="Unassembled WGS sequence"/>
</dbReference>
<dbReference type="InterPro" id="IPR036725">
    <property type="entry name" value="ColE3_ribonuclease_sf"/>
</dbReference>
<feature type="domain" description="Colicin E3-like ribonuclease" evidence="1">
    <location>
        <begin position="4"/>
        <end position="43"/>
    </location>
</feature>
<evidence type="ECO:0000259" key="1">
    <source>
        <dbReference type="Pfam" id="PF09000"/>
    </source>
</evidence>
<name>A0A7J0BWF0_9BACT</name>